<dbReference type="PANTHER" id="PTHR43811:SF19">
    <property type="entry name" value="39 KDA FK506-BINDING NUCLEAR PROTEIN"/>
    <property type="match status" value="1"/>
</dbReference>
<dbReference type="EMBL" id="PFEN01000022">
    <property type="protein sequence ID" value="PJE69568.1"/>
    <property type="molecule type" value="Genomic_DNA"/>
</dbReference>
<proteinExistence type="inferred from homology"/>
<accession>A0A2H9T1J1</accession>
<sequence>MKIEILKQGTGEASKNGDKVTVHYVGTLESGEKFDSSVDRGTPFSFTLGQNQVIKGWELGVSGMKVGEKRKLTIPYELAYGEMGYPPVIPPKATLIFEVELLGIN</sequence>
<dbReference type="EC" id="5.2.1.8" evidence="6"/>
<keyword evidence="4 5" id="KW-0413">Isomerase</keyword>
<dbReference type="PANTHER" id="PTHR43811">
    <property type="entry name" value="FKBP-TYPE PEPTIDYL-PROLYL CIS-TRANS ISOMERASE FKPA"/>
    <property type="match status" value="1"/>
</dbReference>
<evidence type="ECO:0000256" key="2">
    <source>
        <dbReference type="ARBA" id="ARBA00006577"/>
    </source>
</evidence>
<evidence type="ECO:0000259" key="7">
    <source>
        <dbReference type="PROSITE" id="PS50059"/>
    </source>
</evidence>
<feature type="domain" description="PPIase FKBP-type" evidence="7">
    <location>
        <begin position="17"/>
        <end position="105"/>
    </location>
</feature>
<keyword evidence="3 5" id="KW-0697">Rotamase</keyword>
<dbReference type="SUPFAM" id="SSF54534">
    <property type="entry name" value="FKBP-like"/>
    <property type="match status" value="1"/>
</dbReference>
<evidence type="ECO:0000313" key="8">
    <source>
        <dbReference type="EMBL" id="PJE69568.1"/>
    </source>
</evidence>
<dbReference type="PROSITE" id="PS50059">
    <property type="entry name" value="FKBP_PPIASE"/>
    <property type="match status" value="1"/>
</dbReference>
<dbReference type="InterPro" id="IPR046357">
    <property type="entry name" value="PPIase_dom_sf"/>
</dbReference>
<dbReference type="Proteomes" id="UP000236946">
    <property type="component" value="Unassembled WGS sequence"/>
</dbReference>
<comment type="similarity">
    <text evidence="2 6">Belongs to the FKBP-type PPIase family.</text>
</comment>
<comment type="catalytic activity">
    <reaction evidence="1 5 6">
        <text>[protein]-peptidylproline (omega=180) = [protein]-peptidylproline (omega=0)</text>
        <dbReference type="Rhea" id="RHEA:16237"/>
        <dbReference type="Rhea" id="RHEA-COMP:10747"/>
        <dbReference type="Rhea" id="RHEA-COMP:10748"/>
        <dbReference type="ChEBI" id="CHEBI:83833"/>
        <dbReference type="ChEBI" id="CHEBI:83834"/>
        <dbReference type="EC" id="5.2.1.8"/>
    </reaction>
</comment>
<evidence type="ECO:0000256" key="6">
    <source>
        <dbReference type="RuleBase" id="RU003915"/>
    </source>
</evidence>
<comment type="caution">
    <text evidence="8">The sequence shown here is derived from an EMBL/GenBank/DDBJ whole genome shotgun (WGS) entry which is preliminary data.</text>
</comment>
<evidence type="ECO:0000256" key="4">
    <source>
        <dbReference type="ARBA" id="ARBA00023235"/>
    </source>
</evidence>
<gene>
    <name evidence="8" type="ORF">COU98_01350</name>
</gene>
<dbReference type="InterPro" id="IPR001179">
    <property type="entry name" value="PPIase_FKBP_dom"/>
</dbReference>
<name>A0A2H9T1J1_9BACT</name>
<dbReference type="GO" id="GO:0003755">
    <property type="term" value="F:peptidyl-prolyl cis-trans isomerase activity"/>
    <property type="evidence" value="ECO:0007669"/>
    <property type="project" value="UniProtKB-UniRule"/>
</dbReference>
<dbReference type="Pfam" id="PF00254">
    <property type="entry name" value="FKBP_C"/>
    <property type="match status" value="1"/>
</dbReference>
<dbReference type="FunFam" id="3.10.50.40:FF:000006">
    <property type="entry name" value="Peptidyl-prolyl cis-trans isomerase"/>
    <property type="match status" value="1"/>
</dbReference>
<evidence type="ECO:0000256" key="1">
    <source>
        <dbReference type="ARBA" id="ARBA00000971"/>
    </source>
</evidence>
<protein>
    <recommendedName>
        <fullName evidence="6">Peptidyl-prolyl cis-trans isomerase</fullName>
        <ecNumber evidence="6">5.2.1.8</ecNumber>
    </recommendedName>
</protein>
<evidence type="ECO:0000256" key="3">
    <source>
        <dbReference type="ARBA" id="ARBA00023110"/>
    </source>
</evidence>
<reference evidence="9" key="1">
    <citation type="submission" date="2017-09" db="EMBL/GenBank/DDBJ databases">
        <title>Depth-based differentiation of microbial function through sediment-hosted aquifers and enrichment of novel symbionts in the deep terrestrial subsurface.</title>
        <authorList>
            <person name="Probst A.J."/>
            <person name="Ladd B."/>
            <person name="Jarett J.K."/>
            <person name="Geller-Mcgrath D.E."/>
            <person name="Sieber C.M.K."/>
            <person name="Emerson J.B."/>
            <person name="Anantharaman K."/>
            <person name="Thomas B.C."/>
            <person name="Malmstrom R."/>
            <person name="Stieglmeier M."/>
            <person name="Klingl A."/>
            <person name="Woyke T."/>
            <person name="Ryan C.M."/>
            <person name="Banfield J.F."/>
        </authorList>
    </citation>
    <scope>NUCLEOTIDE SEQUENCE [LARGE SCALE GENOMIC DNA]</scope>
</reference>
<dbReference type="AlphaFoldDB" id="A0A2H9T1J1"/>
<organism evidence="8 9">
    <name type="scientific">Candidatus Staskawiczbacteria bacterium CG10_big_fil_rev_8_21_14_0_10_38_10</name>
    <dbReference type="NCBI Taxonomy" id="1974891"/>
    <lineage>
        <taxon>Bacteria</taxon>
        <taxon>Candidatus Staskawicziibacteriota</taxon>
    </lineage>
</organism>
<evidence type="ECO:0000256" key="5">
    <source>
        <dbReference type="PROSITE-ProRule" id="PRU00277"/>
    </source>
</evidence>
<evidence type="ECO:0000313" key="9">
    <source>
        <dbReference type="Proteomes" id="UP000236946"/>
    </source>
</evidence>
<dbReference type="Gene3D" id="3.10.50.40">
    <property type="match status" value="1"/>
</dbReference>